<dbReference type="Gene3D" id="2.160.20.10">
    <property type="entry name" value="Single-stranded right-handed beta-helix, Pectin lyase-like"/>
    <property type="match status" value="1"/>
</dbReference>
<dbReference type="Proteomes" id="UP000013782">
    <property type="component" value="Unassembled WGS sequence"/>
</dbReference>
<name>R2SU62_9ENTE</name>
<gene>
    <name evidence="1" type="ORF">UAU_00996</name>
</gene>
<proteinExistence type="predicted"/>
<protein>
    <recommendedName>
        <fullName evidence="3">Hydrogenase</fullName>
    </recommendedName>
</protein>
<dbReference type="PATRIC" id="fig|1158607.3.peg.1002"/>
<dbReference type="HOGENOM" id="CLU_065086_0_0_9"/>
<dbReference type="InterPro" id="IPR012334">
    <property type="entry name" value="Pectin_lyas_fold"/>
</dbReference>
<dbReference type="eggNOG" id="COG5434">
    <property type="taxonomic scope" value="Bacteria"/>
</dbReference>
<sequence>MKTTIDQQHLTGERALFGSNGLTIKNSVFENGESPLKESRNLDISDSIFRWKYPLWYCENVDVTDTTLLETARSGIWYTNNIAIKDSIIQAPKTFRRGKDIRLTNVHLPKAEETFWNCENITLNKVQAEGNYFAMNSKNITAHDFSLSGNYAFDGASNLEIHHSKLISKDAFWNCQDVTVYDSVIIGEYLGWNSTNLRFINCYIESEQGLCYVKNLVIEHGKIVNTDLALEYSTIDVKVSTTIDSVKNPISGHIQAKNIGELIMEASEIDPEKTRICLTDACTKVPALAAPIR</sequence>
<reference evidence="1 2" key="1">
    <citation type="submission" date="2013-02" db="EMBL/GenBank/DDBJ databases">
        <title>The Genome Sequence of Enterococcus pallens BAA-351.</title>
        <authorList>
            <consortium name="The Broad Institute Genome Sequencing Platform"/>
            <consortium name="The Broad Institute Genome Sequencing Center for Infectious Disease"/>
            <person name="Earl A.M."/>
            <person name="Gilmore M.S."/>
            <person name="Lebreton F."/>
            <person name="Walker B."/>
            <person name="Young S.K."/>
            <person name="Zeng Q."/>
            <person name="Gargeya S."/>
            <person name="Fitzgerald M."/>
            <person name="Haas B."/>
            <person name="Abouelleil A."/>
            <person name="Alvarado L."/>
            <person name="Arachchi H.M."/>
            <person name="Berlin A.M."/>
            <person name="Chapman S.B."/>
            <person name="Dewar J."/>
            <person name="Goldberg J."/>
            <person name="Griggs A."/>
            <person name="Gujja S."/>
            <person name="Hansen M."/>
            <person name="Howarth C."/>
            <person name="Imamovic A."/>
            <person name="Larimer J."/>
            <person name="McCowan C."/>
            <person name="Murphy C."/>
            <person name="Neiman D."/>
            <person name="Pearson M."/>
            <person name="Priest M."/>
            <person name="Roberts A."/>
            <person name="Saif S."/>
            <person name="Shea T."/>
            <person name="Sisk P."/>
            <person name="Sykes S."/>
            <person name="Wortman J."/>
            <person name="Nusbaum C."/>
            <person name="Birren B."/>
        </authorList>
    </citation>
    <scope>NUCLEOTIDE SEQUENCE [LARGE SCALE GENOMIC DNA]</scope>
    <source>
        <strain evidence="1 2">ATCC BAA-351</strain>
    </source>
</reference>
<evidence type="ECO:0008006" key="3">
    <source>
        <dbReference type="Google" id="ProtNLM"/>
    </source>
</evidence>
<accession>R2SU62</accession>
<evidence type="ECO:0000313" key="1">
    <source>
        <dbReference type="EMBL" id="EOH96346.1"/>
    </source>
</evidence>
<keyword evidence="2" id="KW-1185">Reference proteome</keyword>
<organism evidence="1 2">
    <name type="scientific">Enterococcus pallens ATCC BAA-351</name>
    <dbReference type="NCBI Taxonomy" id="1158607"/>
    <lineage>
        <taxon>Bacteria</taxon>
        <taxon>Bacillati</taxon>
        <taxon>Bacillota</taxon>
        <taxon>Bacilli</taxon>
        <taxon>Lactobacillales</taxon>
        <taxon>Enterococcaceae</taxon>
        <taxon>Enterococcus</taxon>
    </lineage>
</organism>
<dbReference type="InterPro" id="IPR022208">
    <property type="entry name" value="DUF3737"/>
</dbReference>
<dbReference type="InterPro" id="IPR011050">
    <property type="entry name" value="Pectin_lyase_fold/virulence"/>
</dbReference>
<evidence type="ECO:0000313" key="2">
    <source>
        <dbReference type="Proteomes" id="UP000013782"/>
    </source>
</evidence>
<dbReference type="SUPFAM" id="SSF51126">
    <property type="entry name" value="Pectin lyase-like"/>
    <property type="match status" value="1"/>
</dbReference>
<comment type="caution">
    <text evidence="1">The sequence shown here is derived from an EMBL/GenBank/DDBJ whole genome shotgun (WGS) entry which is preliminary data.</text>
</comment>
<dbReference type="RefSeq" id="WP_010756051.1">
    <property type="nucleotide sequence ID" value="NZ_ASWD01000007.1"/>
</dbReference>
<dbReference type="STRING" id="160454.RV10_GL004070"/>
<dbReference type="AlphaFoldDB" id="R2SU62"/>
<dbReference type="EMBL" id="AJAQ01000008">
    <property type="protein sequence ID" value="EOH96346.1"/>
    <property type="molecule type" value="Genomic_DNA"/>
</dbReference>
<dbReference type="Pfam" id="PF12541">
    <property type="entry name" value="DUF3737"/>
    <property type="match status" value="1"/>
</dbReference>
<dbReference type="OrthoDB" id="9803285at2"/>